<evidence type="ECO:0000313" key="5">
    <source>
        <dbReference type="EMBL" id="SHH11504.1"/>
    </source>
</evidence>
<dbReference type="InterPro" id="IPR039650">
    <property type="entry name" value="HdrA-like"/>
</dbReference>
<dbReference type="GO" id="GO:0051536">
    <property type="term" value="F:iron-sulfur cluster binding"/>
    <property type="evidence" value="ECO:0007669"/>
    <property type="project" value="UniProtKB-KW"/>
</dbReference>
<dbReference type="SUPFAM" id="SSF51971">
    <property type="entry name" value="Nucleotide-binding domain"/>
    <property type="match status" value="1"/>
</dbReference>
<evidence type="ECO:0000256" key="2">
    <source>
        <dbReference type="ARBA" id="ARBA00023002"/>
    </source>
</evidence>
<evidence type="ECO:0000256" key="1">
    <source>
        <dbReference type="ARBA" id="ARBA00022723"/>
    </source>
</evidence>
<dbReference type="Proteomes" id="UP000242329">
    <property type="component" value="Unassembled WGS sequence"/>
</dbReference>
<organism evidence="5 6">
    <name type="scientific">Thermosyntropha lipolytica DSM 11003</name>
    <dbReference type="NCBI Taxonomy" id="1123382"/>
    <lineage>
        <taxon>Bacteria</taxon>
        <taxon>Bacillati</taxon>
        <taxon>Bacillota</taxon>
        <taxon>Clostridia</taxon>
        <taxon>Eubacteriales</taxon>
        <taxon>Syntrophomonadaceae</taxon>
        <taxon>Thermosyntropha</taxon>
    </lineage>
</organism>
<dbReference type="PANTHER" id="PTHR43498:SF1">
    <property type="entry name" value="COB--COM HETERODISULFIDE REDUCTASE IRON-SULFUR SUBUNIT A"/>
    <property type="match status" value="1"/>
</dbReference>
<evidence type="ECO:0000313" key="6">
    <source>
        <dbReference type="Proteomes" id="UP000242329"/>
    </source>
</evidence>
<keyword evidence="6" id="KW-1185">Reference proteome</keyword>
<dbReference type="STRING" id="1123382.SAMN02745221_01714"/>
<dbReference type="GO" id="GO:0046872">
    <property type="term" value="F:metal ion binding"/>
    <property type="evidence" value="ECO:0007669"/>
    <property type="project" value="UniProtKB-KW"/>
</dbReference>
<name>A0A1M5QBG4_9FIRM</name>
<evidence type="ECO:0000256" key="4">
    <source>
        <dbReference type="ARBA" id="ARBA00023014"/>
    </source>
</evidence>
<dbReference type="GO" id="GO:0016491">
    <property type="term" value="F:oxidoreductase activity"/>
    <property type="evidence" value="ECO:0007669"/>
    <property type="project" value="UniProtKB-KW"/>
</dbReference>
<evidence type="ECO:0000256" key="3">
    <source>
        <dbReference type="ARBA" id="ARBA00023004"/>
    </source>
</evidence>
<dbReference type="EMBL" id="FQWY01000032">
    <property type="protein sequence ID" value="SHH11504.1"/>
    <property type="molecule type" value="Genomic_DNA"/>
</dbReference>
<keyword evidence="1" id="KW-0479">Metal-binding</keyword>
<sequence length="194" mass="21302">MRKRVGVFVCDCGTNIASVVDTEEVARYAANLPGVVFSTTYKYMCSDPGQEMIRKAIKEHDLEQVVVASCSPRMHEKTFRKAVEQGGINGYLFEMVNIREQDSWVHHDRGEATKKAKDLVRMAVAKVLRNKPLYISHIPITKKALVIGGGIAGMQAALDIADAGYPVILVEKQATIGGKMAQLDKTFPTMDCAA</sequence>
<keyword evidence="2" id="KW-0560">Oxidoreductase</keyword>
<dbReference type="Pfam" id="PF12831">
    <property type="entry name" value="FAD_oxidored"/>
    <property type="match status" value="1"/>
</dbReference>
<dbReference type="Gene3D" id="3.40.50.720">
    <property type="entry name" value="NAD(P)-binding Rossmann-like Domain"/>
    <property type="match status" value="1"/>
</dbReference>
<dbReference type="AlphaFoldDB" id="A0A1M5QBG4"/>
<dbReference type="PANTHER" id="PTHR43498">
    <property type="entry name" value="FERREDOXIN:COB-COM HETERODISULFIDE REDUCTASE SUBUNIT A"/>
    <property type="match status" value="1"/>
</dbReference>
<proteinExistence type="predicted"/>
<keyword evidence="3" id="KW-0408">Iron</keyword>
<reference evidence="6" key="1">
    <citation type="submission" date="2016-11" db="EMBL/GenBank/DDBJ databases">
        <authorList>
            <person name="Varghese N."/>
            <person name="Submissions S."/>
        </authorList>
    </citation>
    <scope>NUCLEOTIDE SEQUENCE [LARGE SCALE GENOMIC DNA]</scope>
    <source>
        <strain evidence="6">DSM 11003</strain>
    </source>
</reference>
<gene>
    <name evidence="5" type="ORF">SAMN02745221_01714</name>
</gene>
<keyword evidence="4" id="KW-0411">Iron-sulfur</keyword>
<protein>
    <submittedName>
        <fullName evidence="5">FAD binding domain-containing protein</fullName>
    </submittedName>
</protein>
<accession>A0A1M5QBG4</accession>